<evidence type="ECO:0000256" key="1">
    <source>
        <dbReference type="SAM" id="MobiDB-lite"/>
    </source>
</evidence>
<reference evidence="2" key="1">
    <citation type="journal article" date="2020" name="Cell">
        <title>Large-Scale Comparative Analyses of Tick Genomes Elucidate Their Genetic Diversity and Vector Capacities.</title>
        <authorList>
            <consortium name="Tick Genome and Microbiome Consortium (TIGMIC)"/>
            <person name="Jia N."/>
            <person name="Wang J."/>
            <person name="Shi W."/>
            <person name="Du L."/>
            <person name="Sun Y."/>
            <person name="Zhan W."/>
            <person name="Jiang J.F."/>
            <person name="Wang Q."/>
            <person name="Zhang B."/>
            <person name="Ji P."/>
            <person name="Bell-Sakyi L."/>
            <person name="Cui X.M."/>
            <person name="Yuan T.T."/>
            <person name="Jiang B.G."/>
            <person name="Yang W.F."/>
            <person name="Lam T.T."/>
            <person name="Chang Q.C."/>
            <person name="Ding S.J."/>
            <person name="Wang X.J."/>
            <person name="Zhu J.G."/>
            <person name="Ruan X.D."/>
            <person name="Zhao L."/>
            <person name="Wei J.T."/>
            <person name="Ye R.Z."/>
            <person name="Que T.C."/>
            <person name="Du C.H."/>
            <person name="Zhou Y.H."/>
            <person name="Cheng J.X."/>
            <person name="Dai P.F."/>
            <person name="Guo W.B."/>
            <person name="Han X.H."/>
            <person name="Huang E.J."/>
            <person name="Li L.F."/>
            <person name="Wei W."/>
            <person name="Gao Y.C."/>
            <person name="Liu J.Z."/>
            <person name="Shao H.Z."/>
            <person name="Wang X."/>
            <person name="Wang C.C."/>
            <person name="Yang T.C."/>
            <person name="Huo Q.B."/>
            <person name="Li W."/>
            <person name="Chen H.Y."/>
            <person name="Chen S.E."/>
            <person name="Zhou L.G."/>
            <person name="Ni X.B."/>
            <person name="Tian J.H."/>
            <person name="Sheng Y."/>
            <person name="Liu T."/>
            <person name="Pan Y.S."/>
            <person name="Xia L.Y."/>
            <person name="Li J."/>
            <person name="Zhao F."/>
            <person name="Cao W.C."/>
        </authorList>
    </citation>
    <scope>NUCLEOTIDE SEQUENCE</scope>
    <source>
        <strain evidence="2">Rsan-2018</strain>
    </source>
</reference>
<dbReference type="AlphaFoldDB" id="A0A9D4Q4B3"/>
<evidence type="ECO:0000313" key="2">
    <source>
        <dbReference type="EMBL" id="KAH7967687.1"/>
    </source>
</evidence>
<comment type="caution">
    <text evidence="2">The sequence shown here is derived from an EMBL/GenBank/DDBJ whole genome shotgun (WGS) entry which is preliminary data.</text>
</comment>
<dbReference type="EMBL" id="JABSTV010001248">
    <property type="protein sequence ID" value="KAH7967687.1"/>
    <property type="molecule type" value="Genomic_DNA"/>
</dbReference>
<organism evidence="2 3">
    <name type="scientific">Rhipicephalus sanguineus</name>
    <name type="common">Brown dog tick</name>
    <name type="synonym">Ixodes sanguineus</name>
    <dbReference type="NCBI Taxonomy" id="34632"/>
    <lineage>
        <taxon>Eukaryota</taxon>
        <taxon>Metazoa</taxon>
        <taxon>Ecdysozoa</taxon>
        <taxon>Arthropoda</taxon>
        <taxon>Chelicerata</taxon>
        <taxon>Arachnida</taxon>
        <taxon>Acari</taxon>
        <taxon>Parasitiformes</taxon>
        <taxon>Ixodida</taxon>
        <taxon>Ixodoidea</taxon>
        <taxon>Ixodidae</taxon>
        <taxon>Rhipicephalinae</taxon>
        <taxon>Rhipicephalus</taxon>
        <taxon>Rhipicephalus</taxon>
    </lineage>
</organism>
<proteinExistence type="predicted"/>
<feature type="compositionally biased region" description="Polar residues" evidence="1">
    <location>
        <begin position="126"/>
        <end position="141"/>
    </location>
</feature>
<accession>A0A9D4Q4B3</accession>
<feature type="compositionally biased region" description="Polar residues" evidence="1">
    <location>
        <begin position="1"/>
        <end position="10"/>
    </location>
</feature>
<dbReference type="VEuPathDB" id="VectorBase:RSAN_051054"/>
<evidence type="ECO:0000313" key="3">
    <source>
        <dbReference type="Proteomes" id="UP000821837"/>
    </source>
</evidence>
<keyword evidence="3" id="KW-1185">Reference proteome</keyword>
<dbReference type="Proteomes" id="UP000821837">
    <property type="component" value="Unassembled WGS sequence"/>
</dbReference>
<name>A0A9D4Q4B3_RHISA</name>
<feature type="compositionally biased region" description="Basic residues" evidence="1">
    <location>
        <begin position="142"/>
        <end position="152"/>
    </location>
</feature>
<reference evidence="2" key="2">
    <citation type="submission" date="2021-09" db="EMBL/GenBank/DDBJ databases">
        <authorList>
            <person name="Jia N."/>
            <person name="Wang J."/>
            <person name="Shi W."/>
            <person name="Du L."/>
            <person name="Sun Y."/>
            <person name="Zhan W."/>
            <person name="Jiang J."/>
            <person name="Wang Q."/>
            <person name="Zhang B."/>
            <person name="Ji P."/>
            <person name="Sakyi L.B."/>
            <person name="Cui X."/>
            <person name="Yuan T."/>
            <person name="Jiang B."/>
            <person name="Yang W."/>
            <person name="Lam T.T.-Y."/>
            <person name="Chang Q."/>
            <person name="Ding S."/>
            <person name="Wang X."/>
            <person name="Zhu J."/>
            <person name="Ruan X."/>
            <person name="Zhao L."/>
            <person name="Wei J."/>
            <person name="Que T."/>
            <person name="Du C."/>
            <person name="Cheng J."/>
            <person name="Dai P."/>
            <person name="Han X."/>
            <person name="Huang E."/>
            <person name="Gao Y."/>
            <person name="Liu J."/>
            <person name="Shao H."/>
            <person name="Ye R."/>
            <person name="Li L."/>
            <person name="Wei W."/>
            <person name="Wang X."/>
            <person name="Wang C."/>
            <person name="Huo Q."/>
            <person name="Li W."/>
            <person name="Guo W."/>
            <person name="Chen H."/>
            <person name="Chen S."/>
            <person name="Zhou L."/>
            <person name="Zhou L."/>
            <person name="Ni X."/>
            <person name="Tian J."/>
            <person name="Zhou Y."/>
            <person name="Sheng Y."/>
            <person name="Liu T."/>
            <person name="Pan Y."/>
            <person name="Xia L."/>
            <person name="Li J."/>
            <person name="Zhao F."/>
            <person name="Cao W."/>
        </authorList>
    </citation>
    <scope>NUCLEOTIDE SEQUENCE</scope>
    <source>
        <strain evidence="2">Rsan-2018</strain>
        <tissue evidence="2">Larvae</tissue>
    </source>
</reference>
<protein>
    <submittedName>
        <fullName evidence="2">Uncharacterized protein</fullName>
    </submittedName>
</protein>
<sequence>MCNPSTSSAPSLGPSAEDHKGSASAQPRSMCTEAETWVLIRLWEDHLPQLRGEKHNARVYDAIVVALAQNGIEGVATTYNRVLTISLAILLGDPQIISSMEAGTCAEERPDMPQPSNDSKVIATAQSVPQASSVAEAQTTQQKRRPAKRKRVSGTETFRNTLLEQQSKLIAALEDATKADQVLRERQVKAQEKLVDLMSGFFNK</sequence>
<feature type="region of interest" description="Disordered" evidence="1">
    <location>
        <begin position="1"/>
        <end position="28"/>
    </location>
</feature>
<gene>
    <name evidence="2" type="ORF">HPB52_001647</name>
</gene>
<feature type="region of interest" description="Disordered" evidence="1">
    <location>
        <begin position="126"/>
        <end position="154"/>
    </location>
</feature>